<dbReference type="PANTHER" id="PTHR35567">
    <property type="entry name" value="MALATE DEHYDROGENASE (AFU_ORTHOLOGUE AFUA_2G13800)"/>
    <property type="match status" value="1"/>
</dbReference>
<comment type="caution">
    <text evidence="2">The sequence shown here is derived from an EMBL/GenBank/DDBJ whole genome shotgun (WGS) entry which is preliminary data.</text>
</comment>
<evidence type="ECO:0000256" key="1">
    <source>
        <dbReference type="SAM" id="SignalP"/>
    </source>
</evidence>
<sequence length="190" mass="19692">MSTTRNAPRLATLATAAAAVALLTACGSMKPQASNFSQASLPAPIQVPSGHKVAWETVGSGDITYECRDKAGAAGQTEWVFVGPDAVLKDRSGKQVGRYYGPPATWEANDGSKLTATQLAVAPAGDGNLPYQLVKANLAMGSGALVGVTHIQRVALKGGVAPADKPCTMATKGQKSTVKYQADYIFWKAV</sequence>
<feature type="chain" id="PRO_5046514507" description="DUF3455 domain-containing protein" evidence="1">
    <location>
        <begin position="34"/>
        <end position="190"/>
    </location>
</feature>
<evidence type="ECO:0008006" key="4">
    <source>
        <dbReference type="Google" id="ProtNLM"/>
    </source>
</evidence>
<proteinExistence type="predicted"/>
<dbReference type="Proteomes" id="UP001549320">
    <property type="component" value="Unassembled WGS sequence"/>
</dbReference>
<evidence type="ECO:0000313" key="2">
    <source>
        <dbReference type="EMBL" id="MET4575482.1"/>
    </source>
</evidence>
<protein>
    <recommendedName>
        <fullName evidence="4">DUF3455 domain-containing protein</fullName>
    </recommendedName>
</protein>
<dbReference type="PANTHER" id="PTHR35567:SF1">
    <property type="entry name" value="CONSERVED FUNGAL PROTEIN (AFU_ORTHOLOGUE AFUA_1G14230)"/>
    <property type="match status" value="1"/>
</dbReference>
<dbReference type="PROSITE" id="PS51257">
    <property type="entry name" value="PROKAR_LIPOPROTEIN"/>
    <property type="match status" value="1"/>
</dbReference>
<gene>
    <name evidence="2" type="ORF">ABIE13_000579</name>
</gene>
<organism evidence="2 3">
    <name type="scientific">Ottowia thiooxydans</name>
    <dbReference type="NCBI Taxonomy" id="219182"/>
    <lineage>
        <taxon>Bacteria</taxon>
        <taxon>Pseudomonadati</taxon>
        <taxon>Pseudomonadota</taxon>
        <taxon>Betaproteobacteria</taxon>
        <taxon>Burkholderiales</taxon>
        <taxon>Comamonadaceae</taxon>
        <taxon>Ottowia</taxon>
    </lineage>
</organism>
<dbReference type="InterPro" id="IPR021851">
    <property type="entry name" value="DUF3455"/>
</dbReference>
<dbReference type="EMBL" id="JBEPSH010000001">
    <property type="protein sequence ID" value="MET4575482.1"/>
    <property type="molecule type" value="Genomic_DNA"/>
</dbReference>
<keyword evidence="1" id="KW-0732">Signal</keyword>
<feature type="signal peptide" evidence="1">
    <location>
        <begin position="1"/>
        <end position="33"/>
    </location>
</feature>
<dbReference type="Pfam" id="PF11937">
    <property type="entry name" value="DUF3455"/>
    <property type="match status" value="1"/>
</dbReference>
<reference evidence="2 3" key="1">
    <citation type="submission" date="2024-06" db="EMBL/GenBank/DDBJ databases">
        <title>Sorghum-associated microbial communities from plants grown in Nebraska, USA.</title>
        <authorList>
            <person name="Schachtman D."/>
        </authorList>
    </citation>
    <scope>NUCLEOTIDE SEQUENCE [LARGE SCALE GENOMIC DNA]</scope>
    <source>
        <strain evidence="2 3">2709</strain>
    </source>
</reference>
<accession>A0ABV2Q3H7</accession>
<dbReference type="RefSeq" id="WP_354440948.1">
    <property type="nucleotide sequence ID" value="NZ_JBEPSH010000001.1"/>
</dbReference>
<name>A0ABV2Q3H7_9BURK</name>
<evidence type="ECO:0000313" key="3">
    <source>
        <dbReference type="Proteomes" id="UP001549320"/>
    </source>
</evidence>
<keyword evidence="3" id="KW-1185">Reference proteome</keyword>